<dbReference type="GeneID" id="19146011"/>
<dbReference type="RefSeq" id="XP_007709441.1">
    <property type="nucleotide sequence ID" value="XM_007711251.1"/>
</dbReference>
<dbReference type="HOGENOM" id="CLU_069638_0_0_1"/>
<organism evidence="1 2">
    <name type="scientific">Cochliobolus carbonum (strain 26-R-13)</name>
    <name type="common">Maize leaf spot fungus</name>
    <name type="synonym">Bipolaris zeicola</name>
    <dbReference type="NCBI Taxonomy" id="930089"/>
    <lineage>
        <taxon>Eukaryota</taxon>
        <taxon>Fungi</taxon>
        <taxon>Dikarya</taxon>
        <taxon>Ascomycota</taxon>
        <taxon>Pezizomycotina</taxon>
        <taxon>Dothideomycetes</taxon>
        <taxon>Pleosporomycetidae</taxon>
        <taxon>Pleosporales</taxon>
        <taxon>Pleosporineae</taxon>
        <taxon>Pleosporaceae</taxon>
        <taxon>Bipolaris</taxon>
    </lineage>
</organism>
<name>W6Y9Z5_COCC2</name>
<reference evidence="1 2" key="1">
    <citation type="journal article" date="2013" name="PLoS Genet.">
        <title>Comparative genome structure, secondary metabolite, and effector coding capacity across Cochliobolus pathogens.</title>
        <authorList>
            <person name="Condon B.J."/>
            <person name="Leng Y."/>
            <person name="Wu D."/>
            <person name="Bushley K.E."/>
            <person name="Ohm R.A."/>
            <person name="Otillar R."/>
            <person name="Martin J."/>
            <person name="Schackwitz W."/>
            <person name="Grimwood J."/>
            <person name="MohdZainudin N."/>
            <person name="Xue C."/>
            <person name="Wang R."/>
            <person name="Manning V.A."/>
            <person name="Dhillon B."/>
            <person name="Tu Z.J."/>
            <person name="Steffenson B.J."/>
            <person name="Salamov A."/>
            <person name="Sun H."/>
            <person name="Lowry S."/>
            <person name="LaButti K."/>
            <person name="Han J."/>
            <person name="Copeland A."/>
            <person name="Lindquist E."/>
            <person name="Barry K."/>
            <person name="Schmutz J."/>
            <person name="Baker S.E."/>
            <person name="Ciuffetti L.M."/>
            <person name="Grigoriev I.V."/>
            <person name="Zhong S."/>
            <person name="Turgeon B.G."/>
        </authorList>
    </citation>
    <scope>NUCLEOTIDE SEQUENCE [LARGE SCALE GENOMIC DNA]</scope>
    <source>
        <strain evidence="1 2">26-R-13</strain>
    </source>
</reference>
<dbReference type="eggNOG" id="ENOG502S9Y7">
    <property type="taxonomic scope" value="Eukaryota"/>
</dbReference>
<dbReference type="EMBL" id="KI964564">
    <property type="protein sequence ID" value="EUC36187.1"/>
    <property type="molecule type" value="Genomic_DNA"/>
</dbReference>
<evidence type="ECO:0008006" key="3">
    <source>
        <dbReference type="Google" id="ProtNLM"/>
    </source>
</evidence>
<dbReference type="OrthoDB" id="4457531at2759"/>
<dbReference type="Proteomes" id="UP000053841">
    <property type="component" value="Unassembled WGS sequence"/>
</dbReference>
<proteinExistence type="predicted"/>
<keyword evidence="2" id="KW-1185">Reference proteome</keyword>
<evidence type="ECO:0000313" key="2">
    <source>
        <dbReference type="Proteomes" id="UP000053841"/>
    </source>
</evidence>
<protein>
    <recommendedName>
        <fullName evidence="3">MACPF domain-containing protein</fullName>
    </recommendedName>
</protein>
<sequence length="303" mass="32787">MNSLQNLASQSLPLYLPWSKDYIAIGSGFNSAAIESDSSPWVSKYPYMIDNAKCIVEIDGAVSSYREGNSSSSAQHSEHLSASLGVTVGCKFLSASVAGSYDKSVSDNLANISIRAGHIRFKADPGLTPYARNVLCKSEKEFRSIFGDYYVAGYQIGAEVGGCVTVTQSDQSEEKQVQVQATAKVLWMKKTISTTTSSKEVSSDHSISFNGYDTLRQRTEEVKGTNLEEIHQMSKACMDRIGNLQATVEQTILDLGLGTDAGVSVKDFARLCESGLVVQLILAPYSKLAEYVALTSSHSLDIQ</sequence>
<accession>W6Y9Z5</accession>
<dbReference type="AlphaFoldDB" id="W6Y9Z5"/>
<dbReference type="KEGG" id="bze:COCCADRAFT_2651"/>
<gene>
    <name evidence="1" type="ORF">COCCADRAFT_2651</name>
</gene>
<evidence type="ECO:0000313" key="1">
    <source>
        <dbReference type="EMBL" id="EUC36187.1"/>
    </source>
</evidence>